<reference evidence="1 2" key="1">
    <citation type="submission" date="2019-07" db="EMBL/GenBank/DDBJ databases">
        <title>Flavobacterium sp. nov., isolated from glacier ice.</title>
        <authorList>
            <person name="Liu Q."/>
            <person name="Xin Y.-H."/>
        </authorList>
    </citation>
    <scope>NUCLEOTIDE SEQUENCE [LARGE SCALE GENOMIC DNA]</scope>
    <source>
        <strain evidence="1 2">ZT4R6</strain>
    </source>
</reference>
<accession>A0A552URF9</accession>
<keyword evidence="2" id="KW-1185">Reference proteome</keyword>
<dbReference type="AlphaFoldDB" id="A0A552URF9"/>
<dbReference type="RefSeq" id="WP_143375361.1">
    <property type="nucleotide sequence ID" value="NZ_VJVZ01000037.1"/>
</dbReference>
<evidence type="ECO:0008006" key="3">
    <source>
        <dbReference type="Google" id="ProtNLM"/>
    </source>
</evidence>
<sequence>MQSHLKEKLWAYIVHNNPDLMITLQEDYSVTKYLEEKVSSIMPMAEGLLAEGRPQYAIEELCLNAMTEELKPSKFLYIRSVIEEEFPNDFERLKENGVLTYEVVNLIAACKEVFEAFDFKEENQDNRHLRYAVIAQVHDYLLTSQ</sequence>
<dbReference type="EMBL" id="VJVZ01000037">
    <property type="protein sequence ID" value="TRW20809.1"/>
    <property type="molecule type" value="Genomic_DNA"/>
</dbReference>
<gene>
    <name evidence="1" type="ORF">FMM05_20875</name>
</gene>
<evidence type="ECO:0000313" key="2">
    <source>
        <dbReference type="Proteomes" id="UP000320643"/>
    </source>
</evidence>
<organism evidence="1 2">
    <name type="scientific">Flavobacterium zepuense</name>
    <dbReference type="NCBI Taxonomy" id="2593302"/>
    <lineage>
        <taxon>Bacteria</taxon>
        <taxon>Pseudomonadati</taxon>
        <taxon>Bacteroidota</taxon>
        <taxon>Flavobacteriia</taxon>
        <taxon>Flavobacteriales</taxon>
        <taxon>Flavobacteriaceae</taxon>
        <taxon>Flavobacterium</taxon>
    </lineage>
</organism>
<dbReference type="OrthoDB" id="660922at2"/>
<proteinExistence type="predicted"/>
<evidence type="ECO:0000313" key="1">
    <source>
        <dbReference type="EMBL" id="TRW20809.1"/>
    </source>
</evidence>
<name>A0A552URF9_9FLAO</name>
<comment type="caution">
    <text evidence="1">The sequence shown here is derived from an EMBL/GenBank/DDBJ whole genome shotgun (WGS) entry which is preliminary data.</text>
</comment>
<dbReference type="Proteomes" id="UP000320643">
    <property type="component" value="Unassembled WGS sequence"/>
</dbReference>
<protein>
    <recommendedName>
        <fullName evidence="3">DUF1896 domain-containing protein</fullName>
    </recommendedName>
</protein>